<dbReference type="Gene3D" id="1.10.340.70">
    <property type="match status" value="1"/>
</dbReference>
<dbReference type="GO" id="GO:0003676">
    <property type="term" value="F:nucleic acid binding"/>
    <property type="evidence" value="ECO:0007669"/>
    <property type="project" value="InterPro"/>
</dbReference>
<evidence type="ECO:0000256" key="4">
    <source>
        <dbReference type="ARBA" id="ARBA00022759"/>
    </source>
</evidence>
<dbReference type="Pfam" id="PF00665">
    <property type="entry name" value="rve"/>
    <property type="match status" value="1"/>
</dbReference>
<dbReference type="InterPro" id="IPR043128">
    <property type="entry name" value="Rev_trsase/Diguanyl_cyclase"/>
</dbReference>
<dbReference type="PANTHER" id="PTHR37984:SF15">
    <property type="entry name" value="INTEGRASE CATALYTIC DOMAIN-CONTAINING PROTEIN"/>
    <property type="match status" value="1"/>
</dbReference>
<keyword evidence="11" id="KW-1185">Reference proteome</keyword>
<dbReference type="Pfam" id="PF00078">
    <property type="entry name" value="RVT_1"/>
    <property type="match status" value="1"/>
</dbReference>
<name>A0A9Q1BPW4_HOLLE</name>
<feature type="domain" description="Integrase catalytic" evidence="9">
    <location>
        <begin position="1012"/>
        <end position="1176"/>
    </location>
</feature>
<evidence type="ECO:0000256" key="1">
    <source>
        <dbReference type="ARBA" id="ARBA00022679"/>
    </source>
</evidence>
<keyword evidence="5" id="KW-0378">Hydrolase</keyword>
<evidence type="ECO:0000259" key="8">
    <source>
        <dbReference type="PROSITE" id="PS50878"/>
    </source>
</evidence>
<evidence type="ECO:0000256" key="3">
    <source>
        <dbReference type="ARBA" id="ARBA00022722"/>
    </source>
</evidence>
<keyword evidence="6" id="KW-0695">RNA-directed DNA polymerase</keyword>
<keyword evidence="1" id="KW-0808">Transferase</keyword>
<dbReference type="GO" id="GO:0004519">
    <property type="term" value="F:endonuclease activity"/>
    <property type="evidence" value="ECO:0007669"/>
    <property type="project" value="UniProtKB-KW"/>
</dbReference>
<dbReference type="FunFam" id="1.10.340.70:FF:000003">
    <property type="entry name" value="Protein CBG25708"/>
    <property type="match status" value="1"/>
</dbReference>
<feature type="compositionally biased region" description="Polar residues" evidence="7">
    <location>
        <begin position="1292"/>
        <end position="1310"/>
    </location>
</feature>
<evidence type="ECO:0000256" key="5">
    <source>
        <dbReference type="ARBA" id="ARBA00022801"/>
    </source>
</evidence>
<evidence type="ECO:0000313" key="11">
    <source>
        <dbReference type="Proteomes" id="UP001152320"/>
    </source>
</evidence>
<dbReference type="InterPro" id="IPR001584">
    <property type="entry name" value="Integrase_cat-core"/>
</dbReference>
<dbReference type="InterPro" id="IPR041373">
    <property type="entry name" value="RT_RNaseH"/>
</dbReference>
<dbReference type="Gene3D" id="3.10.10.10">
    <property type="entry name" value="HIV Type 1 Reverse Transcriptase, subunit A, domain 1"/>
    <property type="match status" value="1"/>
</dbReference>
<dbReference type="Pfam" id="PF17921">
    <property type="entry name" value="Integrase_H2C2"/>
    <property type="match status" value="1"/>
</dbReference>
<keyword evidence="3" id="KW-0540">Nuclease</keyword>
<dbReference type="CDD" id="cd09274">
    <property type="entry name" value="RNase_HI_RT_Ty3"/>
    <property type="match status" value="1"/>
</dbReference>
<dbReference type="SUPFAM" id="SSF57756">
    <property type="entry name" value="Retrovirus zinc finger-like domains"/>
    <property type="match status" value="1"/>
</dbReference>
<dbReference type="InterPro" id="IPR000477">
    <property type="entry name" value="RT_dom"/>
</dbReference>
<dbReference type="GO" id="GO:0016787">
    <property type="term" value="F:hydrolase activity"/>
    <property type="evidence" value="ECO:0007669"/>
    <property type="project" value="UniProtKB-KW"/>
</dbReference>
<dbReference type="SMART" id="SM00343">
    <property type="entry name" value="ZnF_C2HC"/>
    <property type="match status" value="2"/>
</dbReference>
<keyword evidence="2" id="KW-0548">Nucleotidyltransferase</keyword>
<accession>A0A9Q1BPW4</accession>
<evidence type="ECO:0000259" key="9">
    <source>
        <dbReference type="PROSITE" id="PS50994"/>
    </source>
</evidence>
<dbReference type="PROSITE" id="PS50994">
    <property type="entry name" value="INTEGRASE"/>
    <property type="match status" value="1"/>
</dbReference>
<dbReference type="InterPro" id="IPR043502">
    <property type="entry name" value="DNA/RNA_pol_sf"/>
</dbReference>
<dbReference type="GO" id="GO:0015074">
    <property type="term" value="P:DNA integration"/>
    <property type="evidence" value="ECO:0007669"/>
    <property type="project" value="InterPro"/>
</dbReference>
<dbReference type="FunFam" id="3.10.20.370:FF:000001">
    <property type="entry name" value="Retrovirus-related Pol polyprotein from transposon 17.6-like protein"/>
    <property type="match status" value="1"/>
</dbReference>
<dbReference type="Gene3D" id="3.30.70.270">
    <property type="match status" value="2"/>
</dbReference>
<dbReference type="FunFam" id="3.30.70.270:FF:000020">
    <property type="entry name" value="Transposon Tf2-6 polyprotein-like Protein"/>
    <property type="match status" value="1"/>
</dbReference>
<feature type="compositionally biased region" description="Pro residues" evidence="7">
    <location>
        <begin position="8"/>
        <end position="20"/>
    </location>
</feature>
<proteinExistence type="predicted"/>
<gene>
    <name evidence="10" type="ORF">HOLleu_27149</name>
</gene>
<feature type="region of interest" description="Disordered" evidence="7">
    <location>
        <begin position="1"/>
        <end position="20"/>
    </location>
</feature>
<dbReference type="InterPro" id="IPR041588">
    <property type="entry name" value="Integrase_H2C2"/>
</dbReference>
<organism evidence="10 11">
    <name type="scientific">Holothuria leucospilota</name>
    <name type="common">Black long sea cucumber</name>
    <name type="synonym">Mertensiothuria leucospilota</name>
    <dbReference type="NCBI Taxonomy" id="206669"/>
    <lineage>
        <taxon>Eukaryota</taxon>
        <taxon>Metazoa</taxon>
        <taxon>Echinodermata</taxon>
        <taxon>Eleutherozoa</taxon>
        <taxon>Echinozoa</taxon>
        <taxon>Holothuroidea</taxon>
        <taxon>Aspidochirotacea</taxon>
        <taxon>Aspidochirotida</taxon>
        <taxon>Holothuriidae</taxon>
        <taxon>Holothuria</taxon>
    </lineage>
</organism>
<comment type="caution">
    <text evidence="10">The sequence shown here is derived from an EMBL/GenBank/DDBJ whole genome shotgun (WGS) entry which is preliminary data.</text>
</comment>
<dbReference type="InterPro" id="IPR012337">
    <property type="entry name" value="RNaseH-like_sf"/>
</dbReference>
<dbReference type="PANTHER" id="PTHR37984">
    <property type="entry name" value="PROTEIN CBG26694"/>
    <property type="match status" value="1"/>
</dbReference>
<dbReference type="InterPro" id="IPR036875">
    <property type="entry name" value="Znf_CCHC_sf"/>
</dbReference>
<dbReference type="EMBL" id="JAIZAY010000013">
    <property type="protein sequence ID" value="KAJ8030677.1"/>
    <property type="molecule type" value="Genomic_DNA"/>
</dbReference>
<keyword evidence="4" id="KW-0255">Endonuclease</keyword>
<dbReference type="SUPFAM" id="SSF53098">
    <property type="entry name" value="Ribonuclease H-like"/>
    <property type="match status" value="1"/>
</dbReference>
<dbReference type="GO" id="GO:0003964">
    <property type="term" value="F:RNA-directed DNA polymerase activity"/>
    <property type="evidence" value="ECO:0007669"/>
    <property type="project" value="UniProtKB-KW"/>
</dbReference>
<dbReference type="Gene3D" id="4.10.60.10">
    <property type="entry name" value="Zinc finger, CCHC-type"/>
    <property type="match status" value="1"/>
</dbReference>
<dbReference type="OrthoDB" id="10053045at2759"/>
<sequence>MPTTSGLLPPPEFLSTPGQPPRPWKQWYRQFQNYVVAAAFDFPAERKRAILLHCLGAEGQRIFHTLPVVSSTETDTYEQAVRTLETHFKPTVNVVAERYRFRQRAQLPGEPVDSYISSLRELASTCEFRDFADEMIRDQLVEKTTSTKLRERLLLEKDLTLTKAITLARNMEQALREASSMCPNGKPISTAEVRKKGVQPPSSAGTKRQCYRCGSNKHLANSRDCKAVDAVCRGCNKKGHFEKMCRQRKVRAIGENLPTAAPTNHPAVSPSFNQADNEPQVLQTVNNVELDTKVRPNVSCILNFNGADIPVVVDTASDVTLMNIDTFDLYFVREALQRCTTSITSYTSNKIPLLGYFDTNVSFQERSARIRTYVTRQGSTLVGKDVIQALKSHIDGATLTCSSTTTSNNVQNVKFFNAFPDQFSDSFGVIKGYQHKIKLKSDARPVQQKLRPLPLAAREKVSAELARLEKDGVIERVTDATEWVSPIVVAYKKSGKVRICVDLRKVNEQVVVDKHPLPNIEEMFSNLRGAKYFSKLDLKSAYHQLELHPDSRDITTFITYEGLFRYKRVCFGLASAPACFQKLMTNVLRGLCGVMCFIDDIIIYGSSKEEHYTNLCNVLKRLQECGMVLNDKCIFEAQSIQVLGHVIDQTGLHPNPDLVAAIRDAPTPTSKEQVRSFLGLAGYYARFVPNFATKVQSIRDLQTASHFAWNAEASAAFQEIKSAIVNSEALSLFDPNLDVCITTDASGYGIGAIMTQMIDGQERIVSCISRKLSEAERKYSTGEREALACVWAIERWHTYLWGRHFTLRTDHQALVTLLSTSGTGHRPMRIARWGSRLLHYNFTVEYKPGNQNKVSDALSRLPLDSDNLQLQIDEDVHAVCEIVLNDSCITKEQLREATNADVLLKEVSKYIISGWPKKSSDVSAEILPYFRIRDSLSIHHDIVFKGERVVIPSELVKRIIQFGHEGHQGIVRTKQRLRQLYWWPNMDDVIMQTIKDCTVCQNHDKTARVRTAPMQPVPLPTSSWKKLAIDIMGPDSTAPRDCRFAITLIDYYSKWPEVAFCHQVTAHDVIDVWTTIFSREGFPEEIVTDNGPQFTCNEFETYLQERNIKHRFSAIYHPQGNSEIERFNRVLNDSVQTAKLTRRNLKLATREFLAVYRSTPHATTGVEPSILLHGRHLKTKLDITGVTTSPTAVSPHALRQKVQRKQEASKEYFDKRKGVVQQDIQPGSWVRVRKPGNIQKGCPKFSEPIQITKKIAPNTYETSDGRQWNVERLAPYNGNPQPQGDLDPSQIPPQGQESQENRPDPNTNARPQRIRSMPYWAKDFVFY</sequence>
<dbReference type="Gene3D" id="3.30.420.10">
    <property type="entry name" value="Ribonuclease H-like superfamily/Ribonuclease H"/>
    <property type="match status" value="1"/>
</dbReference>
<dbReference type="PROSITE" id="PS50878">
    <property type="entry name" value="RT_POL"/>
    <property type="match status" value="1"/>
</dbReference>
<dbReference type="FunFam" id="3.30.420.10:FF:000063">
    <property type="entry name" value="Retrovirus-related Pol polyprotein from transposon 297-like Protein"/>
    <property type="match status" value="1"/>
</dbReference>
<dbReference type="SUPFAM" id="SSF56672">
    <property type="entry name" value="DNA/RNA polymerases"/>
    <property type="match status" value="1"/>
</dbReference>
<evidence type="ECO:0000256" key="7">
    <source>
        <dbReference type="SAM" id="MobiDB-lite"/>
    </source>
</evidence>
<evidence type="ECO:0000256" key="2">
    <source>
        <dbReference type="ARBA" id="ARBA00022695"/>
    </source>
</evidence>
<protein>
    <recommendedName>
        <fullName evidence="12">Reverse transcriptase</fullName>
    </recommendedName>
</protein>
<evidence type="ECO:0000256" key="6">
    <source>
        <dbReference type="ARBA" id="ARBA00022918"/>
    </source>
</evidence>
<dbReference type="InterPro" id="IPR050951">
    <property type="entry name" value="Retrovirus_Pol_polyprotein"/>
</dbReference>
<dbReference type="InterPro" id="IPR036397">
    <property type="entry name" value="RNaseH_sf"/>
</dbReference>
<dbReference type="InterPro" id="IPR001878">
    <property type="entry name" value="Znf_CCHC"/>
</dbReference>
<dbReference type="Gene3D" id="3.10.20.370">
    <property type="match status" value="1"/>
</dbReference>
<evidence type="ECO:0008006" key="12">
    <source>
        <dbReference type="Google" id="ProtNLM"/>
    </source>
</evidence>
<feature type="region of interest" description="Disordered" evidence="7">
    <location>
        <begin position="1272"/>
        <end position="1315"/>
    </location>
</feature>
<dbReference type="CDD" id="cd01647">
    <property type="entry name" value="RT_LTR"/>
    <property type="match status" value="1"/>
</dbReference>
<dbReference type="GO" id="GO:0008270">
    <property type="term" value="F:zinc ion binding"/>
    <property type="evidence" value="ECO:0007669"/>
    <property type="project" value="InterPro"/>
</dbReference>
<feature type="domain" description="Reverse transcriptase" evidence="8">
    <location>
        <begin position="471"/>
        <end position="647"/>
    </location>
</feature>
<evidence type="ECO:0000313" key="10">
    <source>
        <dbReference type="EMBL" id="KAJ8030677.1"/>
    </source>
</evidence>
<reference evidence="10" key="1">
    <citation type="submission" date="2021-10" db="EMBL/GenBank/DDBJ databases">
        <title>Tropical sea cucumber genome reveals ecological adaptation and Cuvierian tubules defense mechanism.</title>
        <authorList>
            <person name="Chen T."/>
        </authorList>
    </citation>
    <scope>NUCLEOTIDE SEQUENCE</scope>
    <source>
        <strain evidence="10">Nanhai2018</strain>
        <tissue evidence="10">Muscle</tissue>
    </source>
</reference>
<dbReference type="Pfam" id="PF17917">
    <property type="entry name" value="RT_RNaseH"/>
    <property type="match status" value="1"/>
</dbReference>
<dbReference type="Proteomes" id="UP001152320">
    <property type="component" value="Chromosome 13"/>
</dbReference>